<dbReference type="SUPFAM" id="SSF52540">
    <property type="entry name" value="P-loop containing nucleoside triphosphate hydrolases"/>
    <property type="match status" value="1"/>
</dbReference>
<organism evidence="4 5">
    <name type="scientific">Desulfobulbus propionicus (strain ATCC 33891 / DSM 2032 / VKM B-1956 / 1pr3)</name>
    <dbReference type="NCBI Taxonomy" id="577650"/>
    <lineage>
        <taxon>Bacteria</taxon>
        <taxon>Pseudomonadati</taxon>
        <taxon>Thermodesulfobacteriota</taxon>
        <taxon>Desulfobulbia</taxon>
        <taxon>Desulfobulbales</taxon>
        <taxon>Desulfobulbaceae</taxon>
        <taxon>Desulfobulbus</taxon>
    </lineage>
</organism>
<keyword evidence="2" id="KW-0067">ATP-binding</keyword>
<evidence type="ECO:0000256" key="2">
    <source>
        <dbReference type="ARBA" id="ARBA00022840"/>
    </source>
</evidence>
<reference evidence="4 5" key="1">
    <citation type="journal article" date="2011" name="Stand. Genomic Sci.">
        <title>Complete genome sequence of Desulfobulbus propionicus type strain (1pr3).</title>
        <authorList>
            <person name="Pagani I."/>
            <person name="Lapidus A."/>
            <person name="Nolan M."/>
            <person name="Lucas S."/>
            <person name="Hammon N."/>
            <person name="Deshpande S."/>
            <person name="Cheng J.F."/>
            <person name="Chertkov O."/>
            <person name="Davenport K."/>
            <person name="Tapia R."/>
            <person name="Han C."/>
            <person name="Goodwin L."/>
            <person name="Pitluck S."/>
            <person name="Liolios K."/>
            <person name="Mavromatis K."/>
            <person name="Ivanova N."/>
            <person name="Mikhailova N."/>
            <person name="Pati A."/>
            <person name="Chen A."/>
            <person name="Palaniappan K."/>
            <person name="Land M."/>
            <person name="Hauser L."/>
            <person name="Chang Y.J."/>
            <person name="Jeffries C.D."/>
            <person name="Detter J.C."/>
            <person name="Brambilla E."/>
            <person name="Kannan K.P."/>
            <person name="Djao O.D."/>
            <person name="Rohde M."/>
            <person name="Pukall R."/>
            <person name="Spring S."/>
            <person name="Goker M."/>
            <person name="Sikorski J."/>
            <person name="Woyke T."/>
            <person name="Bristow J."/>
            <person name="Eisen J.A."/>
            <person name="Markowitz V."/>
            <person name="Hugenholtz P."/>
            <person name="Kyrpides N.C."/>
            <person name="Klenk H.P."/>
        </authorList>
    </citation>
    <scope>NUCLEOTIDE SEQUENCE [LARGE SCALE GENOMIC DNA]</scope>
    <source>
        <strain evidence="5">ATCC 33891 / DSM 2032 / 1pr3</strain>
    </source>
</reference>
<evidence type="ECO:0000256" key="1">
    <source>
        <dbReference type="ARBA" id="ARBA00022741"/>
    </source>
</evidence>
<dbReference type="PROSITE" id="PS50893">
    <property type="entry name" value="ABC_TRANSPORTER_2"/>
    <property type="match status" value="1"/>
</dbReference>
<gene>
    <name evidence="4" type="ordered locus">Despr_0703</name>
</gene>
<dbReference type="Proteomes" id="UP000006365">
    <property type="component" value="Chromosome"/>
</dbReference>
<dbReference type="SMART" id="SM00382">
    <property type="entry name" value="AAA"/>
    <property type="match status" value="1"/>
</dbReference>
<dbReference type="Gene3D" id="3.40.50.300">
    <property type="entry name" value="P-loop containing nucleotide triphosphate hydrolases"/>
    <property type="match status" value="1"/>
</dbReference>
<dbReference type="AlphaFoldDB" id="A0A7U3YK49"/>
<dbReference type="KEGG" id="dpr:Despr_0703"/>
<dbReference type="Pfam" id="PF00005">
    <property type="entry name" value="ABC_tran"/>
    <property type="match status" value="1"/>
</dbReference>
<dbReference type="InterPro" id="IPR027417">
    <property type="entry name" value="P-loop_NTPase"/>
</dbReference>
<feature type="domain" description="ABC transporter" evidence="3">
    <location>
        <begin position="4"/>
        <end position="207"/>
    </location>
</feature>
<dbReference type="GO" id="GO:0016887">
    <property type="term" value="F:ATP hydrolysis activity"/>
    <property type="evidence" value="ECO:0007669"/>
    <property type="project" value="InterPro"/>
</dbReference>
<dbReference type="CDD" id="cd00267">
    <property type="entry name" value="ABC_ATPase"/>
    <property type="match status" value="1"/>
</dbReference>
<evidence type="ECO:0000313" key="4">
    <source>
        <dbReference type="EMBL" id="ADW16878.1"/>
    </source>
</evidence>
<accession>A0A7U3YK49</accession>
<dbReference type="GO" id="GO:0005524">
    <property type="term" value="F:ATP binding"/>
    <property type="evidence" value="ECO:0007669"/>
    <property type="project" value="UniProtKB-KW"/>
</dbReference>
<keyword evidence="1" id="KW-0547">Nucleotide-binding</keyword>
<dbReference type="PANTHER" id="PTHR43119">
    <property type="entry name" value="ABC TRANSPORT PROTEIN ATP-BINDING COMPONENT-RELATED"/>
    <property type="match status" value="1"/>
</dbReference>
<proteinExistence type="predicted"/>
<evidence type="ECO:0000259" key="3">
    <source>
        <dbReference type="PROSITE" id="PS50893"/>
    </source>
</evidence>
<dbReference type="EMBL" id="CP002364">
    <property type="protein sequence ID" value="ADW16878.1"/>
    <property type="molecule type" value="Genomic_DNA"/>
</dbReference>
<keyword evidence="5" id="KW-1185">Reference proteome</keyword>
<evidence type="ECO:0000313" key="5">
    <source>
        <dbReference type="Proteomes" id="UP000006365"/>
    </source>
</evidence>
<dbReference type="InterPro" id="IPR003439">
    <property type="entry name" value="ABC_transporter-like_ATP-bd"/>
</dbReference>
<dbReference type="InterPro" id="IPR003593">
    <property type="entry name" value="AAA+_ATPase"/>
</dbReference>
<protein>
    <submittedName>
        <fullName evidence="4">ABC transporter related protein</fullName>
    </submittedName>
</protein>
<dbReference type="RefSeq" id="WP_015723423.1">
    <property type="nucleotide sequence ID" value="NC_014972.1"/>
</dbReference>
<dbReference type="PANTHER" id="PTHR43119:SF1">
    <property type="entry name" value="ABC TRANSPORTER DOMAIN-CONTAINING PROTEIN"/>
    <property type="match status" value="1"/>
</dbReference>
<sequence length="208" mass="22579">MPDLEVINLCFQDRGPYSFRIDGGECVGLQGASGAGKSLLLRAIVDLDPRTGKLRLGGIDADRVPAPQWRRLVGLLPAESGWWLDRVGEHFADFRSVDDAILAAVGFDRSVGNWQVSRLSTGERQRLAIVRLLANGPQCLLLDEPTASLDPGSVANVEALLLNHCGARQASLLWVSHDPDQLARVSRRRLIMERGGRLVDAGAPADAR</sequence>
<name>A0A7U3YK49_DESPD</name>